<keyword evidence="4" id="KW-0479">Metal-binding</keyword>
<dbReference type="PANTHER" id="PTHR31225:SF0">
    <property type="entry name" value="S-(+)-LINALOOL SYNTHASE, CHLOROPLASTIC"/>
    <property type="match status" value="1"/>
</dbReference>
<evidence type="ECO:0000313" key="9">
    <source>
        <dbReference type="Proteomes" id="UP000596661"/>
    </source>
</evidence>
<sequence>MEGENILDEAALFSAQHLEASMTHLHRYDQYQAKFVATTLQNPTHKSLSKFTAKDLFGVYPSENGYINLFKQLAKVEFTRVQSLHRMEIDKVTRWWRDIGLAKELTFARDQPVKWYIWSMACLTDPILSKQRVALTKSISFIYVIDDIFDIYSSLDELILFTQAVSSWKYSAMEKLPDSMKTCFKALDNMINESSHTIYQKRGWNPLHSLRKTDENQEGHDGSYVECYMKELGGSVEDAREEMMEKISDAWKCLNKECILRNPAFPPPFLKASLNLARLVPLMYNYDHNQRLPHLEEHIKSLL</sequence>
<dbReference type="Pfam" id="PF03936">
    <property type="entry name" value="Terpene_synth_C"/>
    <property type="match status" value="1"/>
</dbReference>
<dbReference type="GO" id="GO:0000287">
    <property type="term" value="F:magnesium ion binding"/>
    <property type="evidence" value="ECO:0007669"/>
    <property type="project" value="InterPro"/>
</dbReference>
<dbReference type="EMBL" id="UZAU01000238">
    <property type="status" value="NOT_ANNOTATED_CDS"/>
    <property type="molecule type" value="Genomic_DNA"/>
</dbReference>
<evidence type="ECO:0000256" key="1">
    <source>
        <dbReference type="ARBA" id="ARBA00001936"/>
    </source>
</evidence>
<dbReference type="InterPro" id="IPR008930">
    <property type="entry name" value="Terpenoid_cyclase/PrenylTrfase"/>
</dbReference>
<dbReference type="GO" id="GO:0010333">
    <property type="term" value="F:terpene synthase activity"/>
    <property type="evidence" value="ECO:0007669"/>
    <property type="project" value="InterPro"/>
</dbReference>
<name>A0A803QVK6_CANSA</name>
<dbReference type="OMA" id="HECLSRN"/>
<dbReference type="InterPro" id="IPR005630">
    <property type="entry name" value="Terpene_synthase_metal-bd"/>
</dbReference>
<evidence type="ECO:0000256" key="3">
    <source>
        <dbReference type="ARBA" id="ARBA00004721"/>
    </source>
</evidence>
<dbReference type="InterPro" id="IPR036965">
    <property type="entry name" value="Terpene_synth_N_sf"/>
</dbReference>
<feature type="domain" description="Terpene synthase metal-binding" evidence="7">
    <location>
        <begin position="98"/>
        <end position="212"/>
    </location>
</feature>
<proteinExistence type="predicted"/>
<evidence type="ECO:0000259" key="7">
    <source>
        <dbReference type="Pfam" id="PF03936"/>
    </source>
</evidence>
<dbReference type="SUPFAM" id="SSF48576">
    <property type="entry name" value="Terpenoid synthases"/>
    <property type="match status" value="1"/>
</dbReference>
<comment type="pathway">
    <text evidence="3">Secondary metabolite biosynthesis; terpenoid biosynthesis.</text>
</comment>
<reference evidence="8" key="2">
    <citation type="submission" date="2021-03" db="UniProtKB">
        <authorList>
            <consortium name="EnsemblPlants"/>
        </authorList>
    </citation>
    <scope>IDENTIFICATION</scope>
</reference>
<dbReference type="InterPro" id="IPR008949">
    <property type="entry name" value="Isoprenoid_synthase_dom_sf"/>
</dbReference>
<evidence type="ECO:0000256" key="2">
    <source>
        <dbReference type="ARBA" id="ARBA00001946"/>
    </source>
</evidence>
<accession>A0A803QVK6</accession>
<dbReference type="Pfam" id="PF19086">
    <property type="entry name" value="Terpene_syn_C_2"/>
    <property type="match status" value="1"/>
</dbReference>
<keyword evidence="6" id="KW-0456">Lyase</keyword>
<dbReference type="Gene3D" id="1.10.600.10">
    <property type="entry name" value="Farnesyl Diphosphate Synthase"/>
    <property type="match status" value="2"/>
</dbReference>
<dbReference type="Gramene" id="novel_model_1912_5bd9a17a">
    <property type="protein sequence ID" value="cds.novel_model_1912_5bd9a17a"/>
    <property type="gene ID" value="novel_gene_1050_5bd9a17a"/>
</dbReference>
<dbReference type="PANTHER" id="PTHR31225">
    <property type="entry name" value="OS04G0344100 PROTEIN-RELATED"/>
    <property type="match status" value="1"/>
</dbReference>
<dbReference type="SUPFAM" id="SSF48239">
    <property type="entry name" value="Terpenoid cyclases/Protein prenyltransferases"/>
    <property type="match status" value="1"/>
</dbReference>
<dbReference type="Gene3D" id="1.50.10.130">
    <property type="entry name" value="Terpene synthase, N-terminal domain"/>
    <property type="match status" value="1"/>
</dbReference>
<reference evidence="8" key="1">
    <citation type="submission" date="2018-11" db="EMBL/GenBank/DDBJ databases">
        <authorList>
            <person name="Grassa J C."/>
        </authorList>
    </citation>
    <scope>NUCLEOTIDE SEQUENCE [LARGE SCALE GENOMIC DNA]</scope>
</reference>
<comment type="cofactor">
    <cofactor evidence="2">
        <name>Mg(2+)</name>
        <dbReference type="ChEBI" id="CHEBI:18420"/>
    </cofactor>
</comment>
<evidence type="ECO:0000256" key="6">
    <source>
        <dbReference type="ARBA" id="ARBA00023239"/>
    </source>
</evidence>
<keyword evidence="9" id="KW-1185">Reference proteome</keyword>
<dbReference type="GO" id="GO:0016114">
    <property type="term" value="P:terpenoid biosynthetic process"/>
    <property type="evidence" value="ECO:0007669"/>
    <property type="project" value="InterPro"/>
</dbReference>
<dbReference type="Proteomes" id="UP000596661">
    <property type="component" value="Chromosome 2"/>
</dbReference>
<comment type="cofactor">
    <cofactor evidence="1">
        <name>Mn(2+)</name>
        <dbReference type="ChEBI" id="CHEBI:29035"/>
    </cofactor>
</comment>
<keyword evidence="5" id="KW-0460">Magnesium</keyword>
<evidence type="ECO:0000313" key="8">
    <source>
        <dbReference type="EnsemblPlants" id="cds.novel_model_1912_5bd9a17a"/>
    </source>
</evidence>
<evidence type="ECO:0000256" key="4">
    <source>
        <dbReference type="ARBA" id="ARBA00022723"/>
    </source>
</evidence>
<dbReference type="EnsemblPlants" id="novel_model_1912_5bd9a17a">
    <property type="protein sequence ID" value="cds.novel_model_1912_5bd9a17a"/>
    <property type="gene ID" value="novel_gene_1050_5bd9a17a"/>
</dbReference>
<gene>
    <name evidence="8" type="primary">LOC115707440</name>
</gene>
<protein>
    <recommendedName>
        <fullName evidence="7">Terpene synthase metal-binding domain-containing protein</fullName>
    </recommendedName>
</protein>
<evidence type="ECO:0000256" key="5">
    <source>
        <dbReference type="ARBA" id="ARBA00022842"/>
    </source>
</evidence>
<dbReference type="AlphaFoldDB" id="A0A803QVK6"/>
<dbReference type="InterPro" id="IPR050148">
    <property type="entry name" value="Terpene_synthase-like"/>
</dbReference>
<organism evidence="8 9">
    <name type="scientific">Cannabis sativa</name>
    <name type="common">Hemp</name>
    <name type="synonym">Marijuana</name>
    <dbReference type="NCBI Taxonomy" id="3483"/>
    <lineage>
        <taxon>Eukaryota</taxon>
        <taxon>Viridiplantae</taxon>
        <taxon>Streptophyta</taxon>
        <taxon>Embryophyta</taxon>
        <taxon>Tracheophyta</taxon>
        <taxon>Spermatophyta</taxon>
        <taxon>Magnoliopsida</taxon>
        <taxon>eudicotyledons</taxon>
        <taxon>Gunneridae</taxon>
        <taxon>Pentapetalae</taxon>
        <taxon>rosids</taxon>
        <taxon>fabids</taxon>
        <taxon>Rosales</taxon>
        <taxon>Cannabaceae</taxon>
        <taxon>Cannabis</taxon>
    </lineage>
</organism>